<name>A0A8S4RHF4_9NEOP</name>
<reference evidence="1" key="1">
    <citation type="submission" date="2022-03" db="EMBL/GenBank/DDBJ databases">
        <authorList>
            <person name="Lindestad O."/>
        </authorList>
    </citation>
    <scope>NUCLEOTIDE SEQUENCE</scope>
</reference>
<gene>
    <name evidence="1" type="primary">jg20903</name>
    <name evidence="1" type="ORF">PAEG_LOCUS14037</name>
</gene>
<proteinExistence type="predicted"/>
<organism evidence="1 2">
    <name type="scientific">Pararge aegeria aegeria</name>
    <dbReference type="NCBI Taxonomy" id="348720"/>
    <lineage>
        <taxon>Eukaryota</taxon>
        <taxon>Metazoa</taxon>
        <taxon>Ecdysozoa</taxon>
        <taxon>Arthropoda</taxon>
        <taxon>Hexapoda</taxon>
        <taxon>Insecta</taxon>
        <taxon>Pterygota</taxon>
        <taxon>Neoptera</taxon>
        <taxon>Endopterygota</taxon>
        <taxon>Lepidoptera</taxon>
        <taxon>Glossata</taxon>
        <taxon>Ditrysia</taxon>
        <taxon>Papilionoidea</taxon>
        <taxon>Nymphalidae</taxon>
        <taxon>Satyrinae</taxon>
        <taxon>Satyrini</taxon>
        <taxon>Parargina</taxon>
        <taxon>Pararge</taxon>
    </lineage>
</organism>
<dbReference type="Proteomes" id="UP000838756">
    <property type="component" value="Unassembled WGS sequence"/>
</dbReference>
<keyword evidence="2" id="KW-1185">Reference proteome</keyword>
<evidence type="ECO:0000313" key="1">
    <source>
        <dbReference type="EMBL" id="CAH2236685.1"/>
    </source>
</evidence>
<sequence length="82" mass="9438">MKSALRRQPTACHQLDCQLTDHSELPQALMGFRLWEVRCGNATAYAGNKFTFSAALPMKLEILKLKRYDFARTSWASMRTTR</sequence>
<accession>A0A8S4RHF4</accession>
<evidence type="ECO:0000313" key="2">
    <source>
        <dbReference type="Proteomes" id="UP000838756"/>
    </source>
</evidence>
<comment type="caution">
    <text evidence="1">The sequence shown here is derived from an EMBL/GenBank/DDBJ whole genome shotgun (WGS) entry which is preliminary data.</text>
</comment>
<protein>
    <submittedName>
        <fullName evidence="1">Jg20903 protein</fullName>
    </submittedName>
</protein>
<dbReference type="AlphaFoldDB" id="A0A8S4RHF4"/>
<dbReference type="EMBL" id="CAKXAJ010025217">
    <property type="protein sequence ID" value="CAH2236685.1"/>
    <property type="molecule type" value="Genomic_DNA"/>
</dbReference>